<dbReference type="Proteomes" id="UP000316614">
    <property type="component" value="Chromosome"/>
</dbReference>
<organism evidence="2 3">
    <name type="scientific">Echinicola soli</name>
    <dbReference type="NCBI Taxonomy" id="2591634"/>
    <lineage>
        <taxon>Bacteria</taxon>
        <taxon>Pseudomonadati</taxon>
        <taxon>Bacteroidota</taxon>
        <taxon>Cytophagia</taxon>
        <taxon>Cytophagales</taxon>
        <taxon>Cyclobacteriaceae</taxon>
        <taxon>Echinicola</taxon>
    </lineage>
</organism>
<proteinExistence type="predicted"/>
<dbReference type="InterPro" id="IPR002734">
    <property type="entry name" value="RibDG_C"/>
</dbReference>
<dbReference type="GO" id="GO:0008703">
    <property type="term" value="F:5-amino-6-(5-phosphoribosylamino)uracil reductase activity"/>
    <property type="evidence" value="ECO:0007669"/>
    <property type="project" value="InterPro"/>
</dbReference>
<dbReference type="GO" id="GO:0009231">
    <property type="term" value="P:riboflavin biosynthetic process"/>
    <property type="evidence" value="ECO:0007669"/>
    <property type="project" value="InterPro"/>
</dbReference>
<dbReference type="RefSeq" id="WP_141615493.1">
    <property type="nucleotide sequence ID" value="NZ_CP041253.1"/>
</dbReference>
<reference evidence="2 3" key="1">
    <citation type="submission" date="2019-06" db="EMBL/GenBank/DDBJ databases">
        <title>Echinicola alkalisoli sp. nov. isolated from saline soil.</title>
        <authorList>
            <person name="Sun J.-Q."/>
            <person name="Xu L."/>
        </authorList>
    </citation>
    <scope>NUCLEOTIDE SEQUENCE [LARGE SCALE GENOMIC DNA]</scope>
    <source>
        <strain evidence="2 3">LN3S3</strain>
    </source>
</reference>
<dbReference type="Gene3D" id="3.40.430.10">
    <property type="entry name" value="Dihydrofolate Reductase, subunit A"/>
    <property type="match status" value="1"/>
</dbReference>
<sequence>MNKLILETQISIDGYIADENGGTGWMVWNWGSDWNWDKDLQAYHTSLHKSVTSILISSQMAQEGFNAHWKQVAQDPTDTRFEFSNHIANSKKFVVTRTLTTETEIPGGWQNVTILKDNLEDDISNLKSHNNGNIIVYGGATLVSSLINSNLIDEFHLIINPIALGQGLPIFKKLTNLKMVNSIPFECGIIVNHYKTEI</sequence>
<protein>
    <submittedName>
        <fullName evidence="2">Deaminase</fullName>
    </submittedName>
</protein>
<dbReference type="SUPFAM" id="SSF53597">
    <property type="entry name" value="Dihydrofolate reductase-like"/>
    <property type="match status" value="1"/>
</dbReference>
<dbReference type="InterPro" id="IPR024072">
    <property type="entry name" value="DHFR-like_dom_sf"/>
</dbReference>
<evidence type="ECO:0000313" key="2">
    <source>
        <dbReference type="EMBL" id="QDH80259.1"/>
    </source>
</evidence>
<feature type="domain" description="Bacterial bifunctional deaminase-reductase C-terminal" evidence="1">
    <location>
        <begin position="3"/>
        <end position="189"/>
    </location>
</feature>
<dbReference type="EMBL" id="CP041253">
    <property type="protein sequence ID" value="QDH80259.1"/>
    <property type="molecule type" value="Genomic_DNA"/>
</dbReference>
<evidence type="ECO:0000313" key="3">
    <source>
        <dbReference type="Proteomes" id="UP000316614"/>
    </source>
</evidence>
<evidence type="ECO:0000259" key="1">
    <source>
        <dbReference type="Pfam" id="PF01872"/>
    </source>
</evidence>
<dbReference type="AlphaFoldDB" id="A0A514CKB6"/>
<gene>
    <name evidence="2" type="ORF">FKX85_14915</name>
</gene>
<dbReference type="KEGG" id="echi:FKX85_14915"/>
<dbReference type="PANTHER" id="PTHR38011:SF11">
    <property type="entry name" value="2,5-DIAMINO-6-RIBOSYLAMINO-4(3H)-PYRIMIDINONE 5'-PHOSPHATE REDUCTASE"/>
    <property type="match status" value="1"/>
</dbReference>
<name>A0A514CKB6_9BACT</name>
<dbReference type="OrthoDB" id="195113at2"/>
<accession>A0A514CKB6</accession>
<dbReference type="PANTHER" id="PTHR38011">
    <property type="entry name" value="DIHYDROFOLATE REDUCTASE FAMILY PROTEIN (AFU_ORTHOLOGUE AFUA_8G06820)"/>
    <property type="match status" value="1"/>
</dbReference>
<keyword evidence="3" id="KW-1185">Reference proteome</keyword>
<dbReference type="InterPro" id="IPR050765">
    <property type="entry name" value="Riboflavin_Biosynth_HTPR"/>
</dbReference>
<dbReference type="Pfam" id="PF01872">
    <property type="entry name" value="RibD_C"/>
    <property type="match status" value="1"/>
</dbReference>